<comment type="similarity">
    <text evidence="6">Belongs to the RuvA family.</text>
</comment>
<dbReference type="Pfam" id="PF14520">
    <property type="entry name" value="HHH_5"/>
    <property type="match status" value="1"/>
</dbReference>
<name>A0ABV4AKM0_9GAMM</name>
<dbReference type="SMART" id="SM00278">
    <property type="entry name" value="HhH1"/>
    <property type="match status" value="2"/>
</dbReference>
<evidence type="ECO:0000256" key="2">
    <source>
        <dbReference type="ARBA" id="ARBA00022763"/>
    </source>
</evidence>
<evidence type="ECO:0000256" key="3">
    <source>
        <dbReference type="ARBA" id="ARBA00023125"/>
    </source>
</evidence>
<comment type="function">
    <text evidence="6">The RuvA-RuvB-RuvC complex processes Holliday junction (HJ) DNA during genetic recombination and DNA repair, while the RuvA-RuvB complex plays an important role in the rescue of blocked DNA replication forks via replication fork reversal (RFR). RuvA specifically binds to HJ cruciform DNA, conferring on it an open structure. The RuvB hexamer acts as an ATP-dependent pump, pulling dsDNA into and through the RuvAB complex. HJ branch migration allows RuvC to scan DNA until it finds its consensus sequence, where it cleaves and resolves the cruciform DNA.</text>
</comment>
<dbReference type="InterPro" id="IPR000085">
    <property type="entry name" value="RuvA"/>
</dbReference>
<feature type="domain" description="Helix-hairpin-helix DNA-binding motif class 1" evidence="7">
    <location>
        <begin position="108"/>
        <end position="127"/>
    </location>
</feature>
<keyword evidence="3 6" id="KW-0238">DNA-binding</keyword>
<accession>A0ABV4AKM0</accession>
<comment type="domain">
    <text evidence="6">Has three domains with a flexible linker between the domains II and III and assumes an 'L' shape. Domain III is highly mobile and contacts RuvB.</text>
</comment>
<feature type="region of interest" description="Domain I" evidence="6">
    <location>
        <begin position="1"/>
        <end position="64"/>
    </location>
</feature>
<keyword evidence="1 6" id="KW-0963">Cytoplasm</keyword>
<comment type="caution">
    <text evidence="6">Lacks conserved residue(s) required for the propagation of feature annotation.</text>
</comment>
<feature type="region of interest" description="Flexible linker" evidence="6">
    <location>
        <begin position="141"/>
        <end position="153"/>
    </location>
</feature>
<evidence type="ECO:0000259" key="7">
    <source>
        <dbReference type="SMART" id="SM00278"/>
    </source>
</evidence>
<feature type="region of interest" description="Domain III" evidence="6">
    <location>
        <begin position="154"/>
        <end position="208"/>
    </location>
</feature>
<dbReference type="CDD" id="cd14332">
    <property type="entry name" value="UBA_RuvA_C"/>
    <property type="match status" value="1"/>
</dbReference>
<dbReference type="SUPFAM" id="SSF46929">
    <property type="entry name" value="DNA helicase RuvA subunit, C-terminal domain"/>
    <property type="match status" value="1"/>
</dbReference>
<dbReference type="SUPFAM" id="SSF47781">
    <property type="entry name" value="RuvA domain 2-like"/>
    <property type="match status" value="1"/>
</dbReference>
<dbReference type="SUPFAM" id="SSF50249">
    <property type="entry name" value="Nucleic acid-binding proteins"/>
    <property type="match status" value="1"/>
</dbReference>
<dbReference type="InterPro" id="IPR003583">
    <property type="entry name" value="Hlx-hairpin-Hlx_DNA-bd_motif"/>
</dbReference>
<dbReference type="InterPro" id="IPR010994">
    <property type="entry name" value="RuvA_2-like"/>
</dbReference>
<keyword evidence="9" id="KW-1185">Reference proteome</keyword>
<gene>
    <name evidence="6 8" type="primary">ruvA</name>
    <name evidence="8" type="ORF">AB5I84_09675</name>
</gene>
<comment type="subcellular location">
    <subcellularLocation>
        <location evidence="6">Cytoplasm</location>
    </subcellularLocation>
</comment>
<comment type="subunit">
    <text evidence="6">Homotetramer. Forms an RuvA(8)-RuvB(12)-Holliday junction (HJ) complex. HJ DNA is sandwiched between 2 RuvA tetramers; dsDNA enters through RuvA and exits via RuvB. An RuvB hexamer assembles on each DNA strand where it exits the tetramer. Each RuvB hexamer is contacted by two RuvA subunits (via domain III) on 2 adjacent RuvB subunits; this complex drives branch migration. In the full resolvosome a probable DNA-RuvA(4)-RuvB(12)-RuvC(2) complex forms which resolves the HJ.</text>
</comment>
<dbReference type="GO" id="GO:0003678">
    <property type="term" value="F:DNA helicase activity"/>
    <property type="evidence" value="ECO:0007669"/>
    <property type="project" value="UniProtKB-EC"/>
</dbReference>
<dbReference type="NCBIfam" id="TIGR00084">
    <property type="entry name" value="ruvA"/>
    <property type="match status" value="1"/>
</dbReference>
<sequence>MIGRLRGTLLEVRAPWLLLEAGGVGYEVEAPMTAFYDAPAVGSEWVLYTHLVVREDAQLLYGFVDRFERELFRELIKVSGVGPKTALGMLSGIEAERLVQCIDSQDTAALMRVPGIGKKTAERLVIEMGDRLGRLEGTPRALPGRVAPVLAPADAARSDAAAALEALGYRAKDADAALRKATADLSDDDIAALDSAELIRRTLKQLAR</sequence>
<dbReference type="InterPro" id="IPR036267">
    <property type="entry name" value="RuvA_C_sf"/>
</dbReference>
<evidence type="ECO:0000256" key="5">
    <source>
        <dbReference type="ARBA" id="ARBA00023204"/>
    </source>
</evidence>
<proteinExistence type="inferred from homology"/>
<dbReference type="InterPro" id="IPR012340">
    <property type="entry name" value="NA-bd_OB-fold"/>
</dbReference>
<dbReference type="Proteomes" id="UP001562065">
    <property type="component" value="Unassembled WGS sequence"/>
</dbReference>
<evidence type="ECO:0000256" key="6">
    <source>
        <dbReference type="HAMAP-Rule" id="MF_00031"/>
    </source>
</evidence>
<keyword evidence="8" id="KW-0378">Hydrolase</keyword>
<dbReference type="Pfam" id="PF01330">
    <property type="entry name" value="RuvA_N"/>
    <property type="match status" value="1"/>
</dbReference>
<keyword evidence="5 6" id="KW-0234">DNA repair</keyword>
<keyword evidence="2 6" id="KW-0227">DNA damage</keyword>
<evidence type="ECO:0000256" key="4">
    <source>
        <dbReference type="ARBA" id="ARBA00023172"/>
    </source>
</evidence>
<keyword evidence="4 6" id="KW-0233">DNA recombination</keyword>
<evidence type="ECO:0000256" key="1">
    <source>
        <dbReference type="ARBA" id="ARBA00022490"/>
    </source>
</evidence>
<evidence type="ECO:0000313" key="9">
    <source>
        <dbReference type="Proteomes" id="UP001562065"/>
    </source>
</evidence>
<dbReference type="RefSeq" id="WP_369455648.1">
    <property type="nucleotide sequence ID" value="NZ_JBGCUO010000001.1"/>
</dbReference>
<dbReference type="Gene3D" id="2.40.50.140">
    <property type="entry name" value="Nucleic acid-binding proteins"/>
    <property type="match status" value="1"/>
</dbReference>
<dbReference type="Gene3D" id="1.10.8.10">
    <property type="entry name" value="DNA helicase RuvA subunit, C-terminal domain"/>
    <property type="match status" value="1"/>
</dbReference>
<protein>
    <recommendedName>
        <fullName evidence="6">Holliday junction branch migration complex subunit RuvA</fullName>
    </recommendedName>
</protein>
<dbReference type="GO" id="GO:0016787">
    <property type="term" value="F:hydrolase activity"/>
    <property type="evidence" value="ECO:0007669"/>
    <property type="project" value="UniProtKB-KW"/>
</dbReference>
<reference evidence="8 9" key="1">
    <citation type="submission" date="2024-07" db="EMBL/GenBank/DDBJ databases">
        <authorList>
            <person name="Ren Q."/>
        </authorList>
    </citation>
    <scope>NUCLEOTIDE SEQUENCE [LARGE SCALE GENOMIC DNA]</scope>
    <source>
        <strain evidence="8 9">REN37</strain>
    </source>
</reference>
<dbReference type="InterPro" id="IPR013849">
    <property type="entry name" value="DNA_helicase_Holl-junc_RuvA_I"/>
</dbReference>
<comment type="caution">
    <text evidence="8">The sequence shown here is derived from an EMBL/GenBank/DDBJ whole genome shotgun (WGS) entry which is preliminary data.</text>
</comment>
<dbReference type="InterPro" id="IPR011114">
    <property type="entry name" value="RuvA_C"/>
</dbReference>
<dbReference type="Pfam" id="PF07499">
    <property type="entry name" value="RuvA_C"/>
    <property type="match status" value="1"/>
</dbReference>
<dbReference type="Gene3D" id="1.10.150.20">
    <property type="entry name" value="5' to 3' exonuclease, C-terminal subdomain"/>
    <property type="match status" value="1"/>
</dbReference>
<feature type="domain" description="Helix-hairpin-helix DNA-binding motif class 1" evidence="7">
    <location>
        <begin position="73"/>
        <end position="92"/>
    </location>
</feature>
<evidence type="ECO:0000313" key="8">
    <source>
        <dbReference type="EMBL" id="MEY1662413.1"/>
    </source>
</evidence>
<organism evidence="8 9">
    <name type="scientific">Isoalcanivorax beigongshangi</name>
    <dbReference type="NCBI Taxonomy" id="3238810"/>
    <lineage>
        <taxon>Bacteria</taxon>
        <taxon>Pseudomonadati</taxon>
        <taxon>Pseudomonadota</taxon>
        <taxon>Gammaproteobacteria</taxon>
        <taxon>Oceanospirillales</taxon>
        <taxon>Alcanivoracaceae</taxon>
        <taxon>Isoalcanivorax</taxon>
    </lineage>
</organism>
<dbReference type="EMBL" id="JBGCUO010000001">
    <property type="protein sequence ID" value="MEY1662413.1"/>
    <property type="molecule type" value="Genomic_DNA"/>
</dbReference>
<dbReference type="HAMAP" id="MF_00031">
    <property type="entry name" value="DNA_HJ_migration_RuvA"/>
    <property type="match status" value="1"/>
</dbReference>